<evidence type="ECO:0000256" key="2">
    <source>
        <dbReference type="ARBA" id="ARBA00022692"/>
    </source>
</evidence>
<keyword evidence="4 5" id="KW-0472">Membrane</keyword>
<proteinExistence type="predicted"/>
<keyword evidence="2 5" id="KW-0812">Transmembrane</keyword>
<accession>A0ABQ9ZCE7</accession>
<evidence type="ECO:0000256" key="5">
    <source>
        <dbReference type="SAM" id="Phobius"/>
    </source>
</evidence>
<sequence length="376" mass="43590">MGIHSREPKCRRGLAMIVMIIFGSLLSVFVSPINDKRERKTLAGPSETVQGVMAVHSELLPEKKLSICIGNLLDQREFYYEKEKNGFLDSSRLISKTGPCWLRRYTVEHAVTCFDRLDSNRDKLETNPVLNRRKQLRFVFMGDSRIRQQFLNFIRLIPDYDKQSLPNPIPFHHHGDIEITSDILGVRVSFKWRPLINDNVTETIRQWAITDSPERPYWIFLSMTAWHMLQGYGADYQLYQKKISELGPLLGQLANVSQVIWLHQYPSVDFYGGIRASNTDIVSEKIYGYNKITRKILESLRTRIRIWDSSNPLVEEYTRDCTILKRDEKAKIGDPSVPMDYASAYFNCDDYIHTGYAALSQATQLLFNDICNSQME</sequence>
<keyword evidence="7" id="KW-1185">Reference proteome</keyword>
<dbReference type="PANTHER" id="PTHR13533">
    <property type="entry name" value="N-ACETYLNEURAMINATE 9-O-ACETYLTRANSFERASE"/>
    <property type="match status" value="1"/>
</dbReference>
<dbReference type="EMBL" id="JAOYFB010000003">
    <property type="protein sequence ID" value="KAK4010374.1"/>
    <property type="molecule type" value="Genomic_DNA"/>
</dbReference>
<dbReference type="PANTHER" id="PTHR13533:SF45">
    <property type="entry name" value="CAS1P 10 TM ACYL TRANSFERASE DOMAIN-CONTAINING PROTEIN"/>
    <property type="match status" value="1"/>
</dbReference>
<organism evidence="6 7">
    <name type="scientific">Daphnia magna</name>
    <dbReference type="NCBI Taxonomy" id="35525"/>
    <lineage>
        <taxon>Eukaryota</taxon>
        <taxon>Metazoa</taxon>
        <taxon>Ecdysozoa</taxon>
        <taxon>Arthropoda</taxon>
        <taxon>Crustacea</taxon>
        <taxon>Branchiopoda</taxon>
        <taxon>Diplostraca</taxon>
        <taxon>Cladocera</taxon>
        <taxon>Anomopoda</taxon>
        <taxon>Daphniidae</taxon>
        <taxon>Daphnia</taxon>
    </lineage>
</organism>
<evidence type="ECO:0000256" key="3">
    <source>
        <dbReference type="ARBA" id="ARBA00022989"/>
    </source>
</evidence>
<comment type="caution">
    <text evidence="6">The sequence shown here is derived from an EMBL/GenBank/DDBJ whole genome shotgun (WGS) entry which is preliminary data.</text>
</comment>
<keyword evidence="3 5" id="KW-1133">Transmembrane helix</keyword>
<evidence type="ECO:0000256" key="1">
    <source>
        <dbReference type="ARBA" id="ARBA00004370"/>
    </source>
</evidence>
<evidence type="ECO:0000313" key="6">
    <source>
        <dbReference type="EMBL" id="KAK4010374.1"/>
    </source>
</evidence>
<protein>
    <recommendedName>
        <fullName evidence="8">Lactosylceramide</fullName>
    </recommendedName>
</protein>
<name>A0ABQ9ZCE7_9CRUS</name>
<feature type="transmembrane region" description="Helical" evidence="5">
    <location>
        <begin position="12"/>
        <end position="30"/>
    </location>
</feature>
<evidence type="ECO:0000313" key="7">
    <source>
        <dbReference type="Proteomes" id="UP001234178"/>
    </source>
</evidence>
<evidence type="ECO:0008006" key="8">
    <source>
        <dbReference type="Google" id="ProtNLM"/>
    </source>
</evidence>
<comment type="subcellular location">
    <subcellularLocation>
        <location evidence="1">Membrane</location>
    </subcellularLocation>
</comment>
<dbReference type="Proteomes" id="UP001234178">
    <property type="component" value="Unassembled WGS sequence"/>
</dbReference>
<gene>
    <name evidence="6" type="ORF">OUZ56_019520</name>
</gene>
<evidence type="ECO:0000256" key="4">
    <source>
        <dbReference type="ARBA" id="ARBA00023136"/>
    </source>
</evidence>
<reference evidence="6 7" key="1">
    <citation type="journal article" date="2023" name="Nucleic Acids Res.">
        <title>The hologenome of Daphnia magna reveals possible DNA methylation and microbiome-mediated evolution of the host genome.</title>
        <authorList>
            <person name="Chaturvedi A."/>
            <person name="Li X."/>
            <person name="Dhandapani V."/>
            <person name="Marshall H."/>
            <person name="Kissane S."/>
            <person name="Cuenca-Cambronero M."/>
            <person name="Asole G."/>
            <person name="Calvet F."/>
            <person name="Ruiz-Romero M."/>
            <person name="Marangio P."/>
            <person name="Guigo R."/>
            <person name="Rago D."/>
            <person name="Mirbahai L."/>
            <person name="Eastwood N."/>
            <person name="Colbourne J.K."/>
            <person name="Zhou J."/>
            <person name="Mallon E."/>
            <person name="Orsini L."/>
        </authorList>
    </citation>
    <scope>NUCLEOTIDE SEQUENCE [LARGE SCALE GENOMIC DNA]</scope>
    <source>
        <strain evidence="6">LRV0_1</strain>
    </source>
</reference>